<reference evidence="2" key="2">
    <citation type="submission" date="2015-01" db="EMBL/GenBank/DDBJ databases">
        <title>Evolutionary Origins and Diversification of the Mycorrhizal Mutualists.</title>
        <authorList>
            <consortium name="DOE Joint Genome Institute"/>
            <consortium name="Mycorrhizal Genomics Consortium"/>
            <person name="Kohler A."/>
            <person name="Kuo A."/>
            <person name="Nagy L.G."/>
            <person name="Floudas D."/>
            <person name="Copeland A."/>
            <person name="Barry K.W."/>
            <person name="Cichocki N."/>
            <person name="Veneault-Fourrey C."/>
            <person name="LaButti K."/>
            <person name="Lindquist E.A."/>
            <person name="Lipzen A."/>
            <person name="Lundell T."/>
            <person name="Morin E."/>
            <person name="Murat C."/>
            <person name="Riley R."/>
            <person name="Ohm R."/>
            <person name="Sun H."/>
            <person name="Tunlid A."/>
            <person name="Henrissat B."/>
            <person name="Grigoriev I.V."/>
            <person name="Hibbett D.S."/>
            <person name="Martin F."/>
        </authorList>
    </citation>
    <scope>NUCLEOTIDE SEQUENCE [LARGE SCALE GENOMIC DNA]</scope>
    <source>
        <strain evidence="2">UH-Slu-Lm8-n1</strain>
    </source>
</reference>
<dbReference type="OrthoDB" id="10485350at2759"/>
<sequence>MPRQHFIQEPDRCHRSKRDRDAQILGHITTSLYHTTLCFKTPRLPRRALSTRIQNFDRRHSPEIYERDIVREFKFFQPDTLWDSADAHFHRELIAKDRNPSGCFHGIASSLITCRTGACLSHVASRHRVRPESLNNKVCGNTGFRGLGPEFFFSGPGFVLLIEKHVPVRTIRFNTHQRWCSCLRLFVFASYELRAPESHHCSRRGGKARTRAWSDYRSGSRPS</sequence>
<organism evidence="1 2">
    <name type="scientific">Suillus luteus UH-Slu-Lm8-n1</name>
    <dbReference type="NCBI Taxonomy" id="930992"/>
    <lineage>
        <taxon>Eukaryota</taxon>
        <taxon>Fungi</taxon>
        <taxon>Dikarya</taxon>
        <taxon>Basidiomycota</taxon>
        <taxon>Agaricomycotina</taxon>
        <taxon>Agaricomycetes</taxon>
        <taxon>Agaricomycetidae</taxon>
        <taxon>Boletales</taxon>
        <taxon>Suillineae</taxon>
        <taxon>Suillaceae</taxon>
        <taxon>Suillus</taxon>
    </lineage>
</organism>
<reference evidence="1 2" key="1">
    <citation type="submission" date="2014-04" db="EMBL/GenBank/DDBJ databases">
        <authorList>
            <consortium name="DOE Joint Genome Institute"/>
            <person name="Kuo A."/>
            <person name="Ruytinx J."/>
            <person name="Rineau F."/>
            <person name="Colpaert J."/>
            <person name="Kohler A."/>
            <person name="Nagy L.G."/>
            <person name="Floudas D."/>
            <person name="Copeland A."/>
            <person name="Barry K.W."/>
            <person name="Cichocki N."/>
            <person name="Veneault-Fourrey C."/>
            <person name="LaButti K."/>
            <person name="Lindquist E.A."/>
            <person name="Lipzen A."/>
            <person name="Lundell T."/>
            <person name="Morin E."/>
            <person name="Murat C."/>
            <person name="Sun H."/>
            <person name="Tunlid A."/>
            <person name="Henrissat B."/>
            <person name="Grigoriev I.V."/>
            <person name="Hibbett D.S."/>
            <person name="Martin F."/>
            <person name="Nordberg H.P."/>
            <person name="Cantor M.N."/>
            <person name="Hua S.X."/>
        </authorList>
    </citation>
    <scope>NUCLEOTIDE SEQUENCE [LARGE SCALE GENOMIC DNA]</scope>
    <source>
        <strain evidence="1 2">UH-Slu-Lm8-n1</strain>
    </source>
</reference>
<dbReference type="EMBL" id="KN835219">
    <property type="protein sequence ID" value="KIK43194.1"/>
    <property type="molecule type" value="Genomic_DNA"/>
</dbReference>
<dbReference type="Proteomes" id="UP000054485">
    <property type="component" value="Unassembled WGS sequence"/>
</dbReference>
<gene>
    <name evidence="1" type="ORF">CY34DRAFT_726797</name>
</gene>
<dbReference type="HOGENOM" id="CLU_1240839_0_0_1"/>
<protein>
    <submittedName>
        <fullName evidence="1">Uncharacterized protein</fullName>
    </submittedName>
</protein>
<accession>A0A0D0AZK6</accession>
<proteinExistence type="predicted"/>
<dbReference type="AlphaFoldDB" id="A0A0D0AZK6"/>
<keyword evidence="2" id="KW-1185">Reference proteome</keyword>
<evidence type="ECO:0000313" key="1">
    <source>
        <dbReference type="EMBL" id="KIK43194.1"/>
    </source>
</evidence>
<name>A0A0D0AZK6_9AGAM</name>
<evidence type="ECO:0000313" key="2">
    <source>
        <dbReference type="Proteomes" id="UP000054485"/>
    </source>
</evidence>
<dbReference type="InParanoid" id="A0A0D0AZK6"/>